<name>A0A109REY7_9LACT</name>
<proteinExistence type="inferred from homology"/>
<dbReference type="Proteomes" id="UP000234239">
    <property type="component" value="Unassembled WGS sequence"/>
</dbReference>
<dbReference type="AlphaFoldDB" id="A0A109REY7"/>
<keyword evidence="2" id="KW-0813">Transport</keyword>
<dbReference type="GO" id="GO:0033178">
    <property type="term" value="C:proton-transporting two-sector ATPase complex, catalytic domain"/>
    <property type="evidence" value="ECO:0007669"/>
    <property type="project" value="InterPro"/>
</dbReference>
<evidence type="ECO:0000313" key="5">
    <source>
        <dbReference type="EMBL" id="AMB94150.1"/>
    </source>
</evidence>
<evidence type="ECO:0000313" key="7">
    <source>
        <dbReference type="Proteomes" id="UP000069912"/>
    </source>
</evidence>
<feature type="compositionally biased region" description="Basic and acidic residues" evidence="4">
    <location>
        <begin position="22"/>
        <end position="64"/>
    </location>
</feature>
<dbReference type="GO" id="GO:0046961">
    <property type="term" value="F:proton-transporting ATPase activity, rotational mechanism"/>
    <property type="evidence" value="ECO:0007669"/>
    <property type="project" value="InterPro"/>
</dbReference>
<dbReference type="InterPro" id="IPR002842">
    <property type="entry name" value="ATPase_V1_Esu"/>
</dbReference>
<organism evidence="5 7">
    <name type="scientific">Aerococcus sanguinicola</name>
    <dbReference type="NCBI Taxonomy" id="119206"/>
    <lineage>
        <taxon>Bacteria</taxon>
        <taxon>Bacillati</taxon>
        <taxon>Bacillota</taxon>
        <taxon>Bacilli</taxon>
        <taxon>Lactobacillales</taxon>
        <taxon>Aerococcaceae</taxon>
        <taxon>Aerococcus</taxon>
    </lineage>
</organism>
<reference evidence="5 7" key="1">
    <citation type="journal article" date="2016" name="Genome Announc.">
        <title>Complete Genome Sequences of Aerococcus christensenii CCUG 28831T, Aerococcus sanguinicola CCUG 43001T, Aerococcus urinae CCUG 36881T, Aerococcus urinaeequi CCUG 28094T, Aerococcus urinaehominis CCUG 42038 BT, and Aerococcus viridans CCUG 4311T.</title>
        <authorList>
            <person name="Carkaci D."/>
            <person name="Dargis R."/>
            <person name="Nielsen X.C."/>
            <person name="Skovgaard O."/>
            <person name="Fuursted K."/>
            <person name="Christensen J.J."/>
        </authorList>
    </citation>
    <scope>NUCLEOTIDE SEQUENCE [LARGE SCALE GENOMIC DNA]</scope>
    <source>
        <strain evidence="5 7">CCUG43001</strain>
    </source>
</reference>
<evidence type="ECO:0000313" key="8">
    <source>
        <dbReference type="Proteomes" id="UP000234239"/>
    </source>
</evidence>
<evidence type="ECO:0000256" key="3">
    <source>
        <dbReference type="ARBA" id="ARBA00023065"/>
    </source>
</evidence>
<dbReference type="RefSeq" id="WP_067974152.1">
    <property type="nucleotide sequence ID" value="NZ_CAJHKM010000001.1"/>
</dbReference>
<dbReference type="EMBL" id="CP014160">
    <property type="protein sequence ID" value="AMB94150.1"/>
    <property type="molecule type" value="Genomic_DNA"/>
</dbReference>
<dbReference type="OrthoDB" id="2166166at2"/>
<reference evidence="7" key="2">
    <citation type="submission" date="2016-01" db="EMBL/GenBank/DDBJ databases">
        <title>Six Aerococcus type strain genome sequencing and assembly using PacBio and Illumina Hiseq.</title>
        <authorList>
            <person name="Carkaci D."/>
            <person name="Dargis R."/>
            <person name="Nielsen X.C."/>
            <person name="Skovgaard O."/>
            <person name="Fuursted K."/>
            <person name="Christensen J.J."/>
        </authorList>
    </citation>
    <scope>NUCLEOTIDE SEQUENCE [LARGE SCALE GENOMIC DNA]</scope>
    <source>
        <strain evidence="7">CCUG43001</strain>
    </source>
</reference>
<dbReference type="Gene3D" id="3.30.2320.30">
    <property type="entry name" value="ATP synthase, E subunit, C-terminal"/>
    <property type="match status" value="1"/>
</dbReference>
<protein>
    <recommendedName>
        <fullName evidence="9">V-type proton ATPase subunit E</fullName>
    </recommendedName>
</protein>
<accession>A0A109REY7</accession>
<dbReference type="GeneID" id="92903417"/>
<dbReference type="SUPFAM" id="SSF160527">
    <property type="entry name" value="V-type ATPase subunit E-like"/>
    <property type="match status" value="1"/>
</dbReference>
<keyword evidence="7" id="KW-1185">Reference proteome</keyword>
<evidence type="ECO:0000313" key="6">
    <source>
        <dbReference type="EMBL" id="PKZ22240.1"/>
    </source>
</evidence>
<feature type="region of interest" description="Disordered" evidence="4">
    <location>
        <begin position="22"/>
        <end position="65"/>
    </location>
</feature>
<evidence type="ECO:0000256" key="4">
    <source>
        <dbReference type="SAM" id="MobiDB-lite"/>
    </source>
</evidence>
<dbReference type="Proteomes" id="UP000069912">
    <property type="component" value="Chromosome"/>
</dbReference>
<reference evidence="6 8" key="3">
    <citation type="submission" date="2017-12" db="EMBL/GenBank/DDBJ databases">
        <title>Phylogenetic diversity of female urinary microbiome.</title>
        <authorList>
            <person name="Thomas-White K."/>
            <person name="Wolfe A.J."/>
        </authorList>
    </citation>
    <scope>NUCLEOTIDE SEQUENCE [LARGE SCALE GENOMIC DNA]</scope>
    <source>
        <strain evidence="6 8">UMB0139</strain>
    </source>
</reference>
<evidence type="ECO:0000256" key="1">
    <source>
        <dbReference type="ARBA" id="ARBA00005901"/>
    </source>
</evidence>
<evidence type="ECO:0008006" key="9">
    <source>
        <dbReference type="Google" id="ProtNLM"/>
    </source>
</evidence>
<evidence type="ECO:0000256" key="2">
    <source>
        <dbReference type="ARBA" id="ARBA00022448"/>
    </source>
</evidence>
<comment type="similarity">
    <text evidence="1">Belongs to the V-ATPase E subunit family.</text>
</comment>
<dbReference type="KEGG" id="asan:AWM72_04970"/>
<gene>
    <name evidence="5" type="ORF">AWM72_04970</name>
    <name evidence="6" type="ORF">CYJ28_03785</name>
</gene>
<dbReference type="InterPro" id="IPR038495">
    <property type="entry name" value="ATPase_E_C"/>
</dbReference>
<keyword evidence="3" id="KW-0406">Ion transport</keyword>
<dbReference type="EMBL" id="PKGY01000002">
    <property type="protein sequence ID" value="PKZ22240.1"/>
    <property type="molecule type" value="Genomic_DNA"/>
</dbReference>
<dbReference type="Pfam" id="PF01991">
    <property type="entry name" value="vATP-synt_E"/>
    <property type="match status" value="1"/>
</dbReference>
<sequence length="193" mass="21807">MATIQNLTQDVLAKISQEEDAKFKSGKEKLEQDTAARKKCIQKDAEDKKASLEDQAARDLDRKKQGYNNQMRNQVLAKKQDLIQAVYTEAVTRLTELPENEFIEFVKGALSQLNTDQATVLQLGSKSEKQLTDQGLAQLQGDYPNLQRADQNLRGQGGFILSQEGMDYNFTFDQLIEEQEEALSAEISKRAFN</sequence>